<dbReference type="GO" id="GO:0005524">
    <property type="term" value="F:ATP binding"/>
    <property type="evidence" value="ECO:0007669"/>
    <property type="project" value="UniProtKB-KW"/>
</dbReference>
<accession>A0AAV6W6M0</accession>
<evidence type="ECO:0000256" key="5">
    <source>
        <dbReference type="ARBA" id="ARBA00022692"/>
    </source>
</evidence>
<dbReference type="Pfam" id="PF00069">
    <property type="entry name" value="Pkinase"/>
    <property type="match status" value="1"/>
</dbReference>
<evidence type="ECO:0000256" key="7">
    <source>
        <dbReference type="ARBA" id="ARBA00022737"/>
    </source>
</evidence>
<dbReference type="InterPro" id="IPR008271">
    <property type="entry name" value="Ser/Thr_kinase_AS"/>
</dbReference>
<dbReference type="SMART" id="SM00220">
    <property type="entry name" value="S_TKc"/>
    <property type="match status" value="1"/>
</dbReference>
<keyword evidence="8" id="KW-0547">Nucleotide-binding</keyword>
<evidence type="ECO:0000256" key="16">
    <source>
        <dbReference type="SAM" id="Phobius"/>
    </source>
</evidence>
<dbReference type="PROSITE" id="PS51473">
    <property type="entry name" value="GNK2"/>
    <property type="match status" value="2"/>
</dbReference>
<evidence type="ECO:0000313" key="20">
    <source>
        <dbReference type="EMBL" id="KAG8362957.1"/>
    </source>
</evidence>
<evidence type="ECO:0000256" key="10">
    <source>
        <dbReference type="ARBA" id="ARBA00022840"/>
    </source>
</evidence>
<dbReference type="Proteomes" id="UP000826271">
    <property type="component" value="Unassembled WGS sequence"/>
</dbReference>
<feature type="domain" description="Protein kinase" evidence="18">
    <location>
        <begin position="160"/>
        <end position="511"/>
    </location>
</feature>
<keyword evidence="2" id="KW-0723">Serine/threonine-protein kinase</keyword>
<feature type="region of interest" description="Disordered" evidence="15">
    <location>
        <begin position="548"/>
        <end position="568"/>
    </location>
</feature>
<feature type="domain" description="Gnk2-homologous" evidence="19">
    <location>
        <begin position="28"/>
        <end position="130"/>
    </location>
</feature>
<keyword evidence="10" id="KW-0067">ATP-binding</keyword>
<evidence type="ECO:0000256" key="6">
    <source>
        <dbReference type="ARBA" id="ARBA00022729"/>
    </source>
</evidence>
<sequence>MSFQTWLPFVIFLILTSISSTFVTAQLQTPYSCYNENGNYTSNSTYSNNLNSIFSSLSSNMPTQGFLNASVGQNLDRVNVIALCRGDVQPDLCRRCIQDAPDELVSLCPNQRQAILWREFCTLRYSNDLIVGNMADFPAYMLRNVDNATSLQQFNEDLRTLLDQLRGQAATGGSLMKVAEGNQTAPDFQTIYGLLQCSPDISPDDCSRCLLRAAQRIPGCCGNAIGVRILQPSCTLRYETRAFYNLTRIREAQAAPVGSGPGIGPPPPPPSPSSPPGNGDNNTTQTVIIIVVVIIVSLTIAACVGLFIRKRRKYKEEERIDHPIRRPHVDWDRRYKIIGGIARGLLYLHEDSRLRIIHRDLKASNILLDAEMNPKIADFGMARLFELDESEGITSKIVGTYGYMAPEYIIHGQFSVKSDVFSFGVLVLEIISGHKNNTFGNGENLEDLLTFAWRNWSEGTTSNLIDEVLRDSSGSLQDMLRCIHIGLLCVQKNVGDRPTMASVVLMLNSFSITLQLPSQPAFFLSDSSNEEAALFHYHNSREVAFESSENQYTRSSNNDASVSELYPR</sequence>
<evidence type="ECO:0000256" key="17">
    <source>
        <dbReference type="SAM" id="SignalP"/>
    </source>
</evidence>
<dbReference type="InterPro" id="IPR002902">
    <property type="entry name" value="GNK2"/>
</dbReference>
<feature type="transmembrane region" description="Helical" evidence="16">
    <location>
        <begin position="287"/>
        <end position="308"/>
    </location>
</feature>
<feature type="compositionally biased region" description="Polar residues" evidence="15">
    <location>
        <begin position="548"/>
        <end position="561"/>
    </location>
</feature>
<dbReference type="SUPFAM" id="SSF56112">
    <property type="entry name" value="Protein kinase-like (PK-like)"/>
    <property type="match status" value="1"/>
</dbReference>
<keyword evidence="12 16" id="KW-0472">Membrane</keyword>
<keyword evidence="11 16" id="KW-1133">Transmembrane helix</keyword>
<dbReference type="PROSITE" id="PS50011">
    <property type="entry name" value="PROTEIN_KINASE_DOM"/>
    <property type="match status" value="1"/>
</dbReference>
<keyword evidence="4" id="KW-0808">Transferase</keyword>
<dbReference type="PANTHER" id="PTHR27002:SF181">
    <property type="entry name" value="RECEPTOR-LIKE SERINE_THREONINE-PROTEIN KINASE"/>
    <property type="match status" value="1"/>
</dbReference>
<keyword evidence="21" id="KW-1185">Reference proteome</keyword>
<feature type="chain" id="PRO_5043529444" description="Cysteine-rich receptor-like protein kinase 29" evidence="17">
    <location>
        <begin position="26"/>
        <end position="568"/>
    </location>
</feature>
<dbReference type="Gene3D" id="3.30.430.20">
    <property type="entry name" value="Gnk2 domain, C-X8-C-X2-C motif"/>
    <property type="match status" value="2"/>
</dbReference>
<keyword evidence="7" id="KW-0677">Repeat</keyword>
<evidence type="ECO:0000259" key="18">
    <source>
        <dbReference type="PROSITE" id="PS50011"/>
    </source>
</evidence>
<keyword evidence="9" id="KW-0418">Kinase</keyword>
<reference evidence="20" key="1">
    <citation type="submission" date="2019-10" db="EMBL/GenBank/DDBJ databases">
        <authorList>
            <person name="Zhang R."/>
            <person name="Pan Y."/>
            <person name="Wang J."/>
            <person name="Ma R."/>
            <person name="Yu S."/>
        </authorList>
    </citation>
    <scope>NUCLEOTIDE SEQUENCE</scope>
    <source>
        <strain evidence="20">LA-IB0</strain>
        <tissue evidence="20">Leaf</tissue>
    </source>
</reference>
<evidence type="ECO:0000256" key="2">
    <source>
        <dbReference type="ARBA" id="ARBA00022527"/>
    </source>
</evidence>
<dbReference type="CDD" id="cd23509">
    <property type="entry name" value="Gnk2-like"/>
    <property type="match status" value="2"/>
</dbReference>
<dbReference type="InterPro" id="IPR000719">
    <property type="entry name" value="Prot_kinase_dom"/>
</dbReference>
<evidence type="ECO:0000256" key="14">
    <source>
        <dbReference type="ARBA" id="ARBA00023180"/>
    </source>
</evidence>
<dbReference type="Pfam" id="PF01657">
    <property type="entry name" value="Stress-antifung"/>
    <property type="match status" value="2"/>
</dbReference>
<evidence type="ECO:0000256" key="4">
    <source>
        <dbReference type="ARBA" id="ARBA00022679"/>
    </source>
</evidence>
<organism evidence="20 21">
    <name type="scientific">Buddleja alternifolia</name>
    <dbReference type="NCBI Taxonomy" id="168488"/>
    <lineage>
        <taxon>Eukaryota</taxon>
        <taxon>Viridiplantae</taxon>
        <taxon>Streptophyta</taxon>
        <taxon>Embryophyta</taxon>
        <taxon>Tracheophyta</taxon>
        <taxon>Spermatophyta</taxon>
        <taxon>Magnoliopsida</taxon>
        <taxon>eudicotyledons</taxon>
        <taxon>Gunneridae</taxon>
        <taxon>Pentapetalae</taxon>
        <taxon>asterids</taxon>
        <taxon>lamiids</taxon>
        <taxon>Lamiales</taxon>
        <taxon>Scrophulariaceae</taxon>
        <taxon>Buddlejeae</taxon>
        <taxon>Buddleja</taxon>
    </lineage>
</organism>
<evidence type="ECO:0000256" key="11">
    <source>
        <dbReference type="ARBA" id="ARBA00022989"/>
    </source>
</evidence>
<keyword evidence="3" id="KW-0597">Phosphoprotein</keyword>
<comment type="caution">
    <text evidence="20">The sequence shown here is derived from an EMBL/GenBank/DDBJ whole genome shotgun (WGS) entry which is preliminary data.</text>
</comment>
<keyword evidence="14" id="KW-0325">Glycoprotein</keyword>
<dbReference type="PROSITE" id="PS00108">
    <property type="entry name" value="PROTEIN_KINASE_ST"/>
    <property type="match status" value="1"/>
</dbReference>
<feature type="signal peptide" evidence="17">
    <location>
        <begin position="1"/>
        <end position="25"/>
    </location>
</feature>
<evidence type="ECO:0000256" key="1">
    <source>
        <dbReference type="ARBA" id="ARBA00004167"/>
    </source>
</evidence>
<evidence type="ECO:0000313" key="21">
    <source>
        <dbReference type="Proteomes" id="UP000826271"/>
    </source>
</evidence>
<evidence type="ECO:0000256" key="9">
    <source>
        <dbReference type="ARBA" id="ARBA00022777"/>
    </source>
</evidence>
<evidence type="ECO:0000256" key="12">
    <source>
        <dbReference type="ARBA" id="ARBA00023136"/>
    </source>
</evidence>
<evidence type="ECO:0000256" key="3">
    <source>
        <dbReference type="ARBA" id="ARBA00022553"/>
    </source>
</evidence>
<keyword evidence="13" id="KW-0675">Receptor</keyword>
<dbReference type="Gene3D" id="1.10.510.10">
    <property type="entry name" value="Transferase(Phosphotransferase) domain 1"/>
    <property type="match status" value="1"/>
</dbReference>
<evidence type="ECO:0000256" key="13">
    <source>
        <dbReference type="ARBA" id="ARBA00023170"/>
    </source>
</evidence>
<dbReference type="FunFam" id="3.30.430.20:FF:000003">
    <property type="entry name" value="Cysteine-rich RLK (RECEPTOR-like protein kinase) 10"/>
    <property type="match status" value="1"/>
</dbReference>
<dbReference type="AlphaFoldDB" id="A0AAV6W6M0"/>
<proteinExistence type="predicted"/>
<feature type="domain" description="Gnk2-homologous" evidence="19">
    <location>
        <begin position="136"/>
        <end position="243"/>
    </location>
</feature>
<dbReference type="GO" id="GO:0004674">
    <property type="term" value="F:protein serine/threonine kinase activity"/>
    <property type="evidence" value="ECO:0007669"/>
    <property type="project" value="UniProtKB-KW"/>
</dbReference>
<dbReference type="InterPro" id="IPR011009">
    <property type="entry name" value="Kinase-like_dom_sf"/>
</dbReference>
<feature type="compositionally biased region" description="Pro residues" evidence="15">
    <location>
        <begin position="263"/>
        <end position="275"/>
    </location>
</feature>
<dbReference type="GO" id="GO:0005886">
    <property type="term" value="C:plasma membrane"/>
    <property type="evidence" value="ECO:0007669"/>
    <property type="project" value="TreeGrafter"/>
</dbReference>
<comment type="subcellular location">
    <subcellularLocation>
        <location evidence="1">Membrane</location>
        <topology evidence="1">Single-pass membrane protein</topology>
    </subcellularLocation>
</comment>
<evidence type="ECO:0008006" key="22">
    <source>
        <dbReference type="Google" id="ProtNLM"/>
    </source>
</evidence>
<feature type="region of interest" description="Disordered" evidence="15">
    <location>
        <begin position="255"/>
        <end position="280"/>
    </location>
</feature>
<dbReference type="PANTHER" id="PTHR27002">
    <property type="entry name" value="RECEPTOR-LIKE SERINE/THREONINE-PROTEIN KINASE SD1-8"/>
    <property type="match status" value="1"/>
</dbReference>
<protein>
    <recommendedName>
        <fullName evidence="22">Cysteine-rich receptor-like protein kinase 29</fullName>
    </recommendedName>
</protein>
<keyword evidence="5 16" id="KW-0812">Transmembrane</keyword>
<dbReference type="FunFam" id="1.10.510.10:FF:000343">
    <property type="entry name" value="Cysteine-rich receptor-like protein kinase 28"/>
    <property type="match status" value="1"/>
</dbReference>
<dbReference type="EMBL" id="WHWC01000146">
    <property type="protein sequence ID" value="KAG8362957.1"/>
    <property type="molecule type" value="Genomic_DNA"/>
</dbReference>
<dbReference type="InterPro" id="IPR038408">
    <property type="entry name" value="GNK2_sf"/>
</dbReference>
<keyword evidence="6 17" id="KW-0732">Signal</keyword>
<gene>
    <name evidence="20" type="ORF">BUALT_BualtUnG0019800</name>
</gene>
<evidence type="ECO:0000256" key="8">
    <source>
        <dbReference type="ARBA" id="ARBA00022741"/>
    </source>
</evidence>
<dbReference type="FunFam" id="3.30.430.20:FF:000002">
    <property type="entry name" value="Cysteine-rich receptor-like protein kinase 10"/>
    <property type="match status" value="1"/>
</dbReference>
<evidence type="ECO:0000259" key="19">
    <source>
        <dbReference type="PROSITE" id="PS51473"/>
    </source>
</evidence>
<name>A0AAV6W6M0_9LAMI</name>
<evidence type="ECO:0000256" key="15">
    <source>
        <dbReference type="SAM" id="MobiDB-lite"/>
    </source>
</evidence>